<protein>
    <submittedName>
        <fullName evidence="1">Uncharacterized protein</fullName>
    </submittedName>
</protein>
<proteinExistence type="predicted"/>
<comment type="caution">
    <text evidence="1">The sequence shown here is derived from an EMBL/GenBank/DDBJ whole genome shotgun (WGS) entry which is preliminary data.</text>
</comment>
<evidence type="ECO:0000313" key="2">
    <source>
        <dbReference type="Proteomes" id="UP000249590"/>
    </source>
</evidence>
<reference evidence="1 2" key="1">
    <citation type="submission" date="2018-05" db="EMBL/GenBank/DDBJ databases">
        <title>Acuticoccus sediminis sp. nov., isolated from deep-sea sediment of Indian Ocean.</title>
        <authorList>
            <person name="Liu X."/>
            <person name="Lai Q."/>
            <person name="Du Y."/>
            <person name="Sun F."/>
            <person name="Zhang X."/>
            <person name="Wang S."/>
            <person name="Shao Z."/>
        </authorList>
    </citation>
    <scope>NUCLEOTIDE SEQUENCE [LARGE SCALE GENOMIC DNA]</scope>
    <source>
        <strain evidence="1 2">PTG4-2</strain>
    </source>
</reference>
<dbReference type="Proteomes" id="UP000249590">
    <property type="component" value="Unassembled WGS sequence"/>
</dbReference>
<evidence type="ECO:0000313" key="1">
    <source>
        <dbReference type="EMBL" id="RAI02318.1"/>
    </source>
</evidence>
<dbReference type="RefSeq" id="WP_111345834.1">
    <property type="nucleotide sequence ID" value="NZ_QHHQ01000002.1"/>
</dbReference>
<name>A0A8B2NVH3_9HYPH</name>
<keyword evidence="2" id="KW-1185">Reference proteome</keyword>
<sequence>MPDDPERVVQVIGSLDFAKKAGKILYVLPSSRAPTTAAETQPRLERPRKTPMIEIFAKNAAGATLSQTAVPAQLPSDAHDPSEALIDTKIPVPAGTVALELKLSGETVDTFRPGAAMQAPGAGAHAEAPGVDLGPGLPGENARMMSPRMKMAPADGVTFTVEVLPEGESTWHTIAVGRPTADMKIDRNQFPGAERARVRVLRSTGFEEQVVADDTVDLRFDDRTP</sequence>
<dbReference type="OrthoDB" id="8480852at2"/>
<dbReference type="EMBL" id="QHHQ01000002">
    <property type="protein sequence ID" value="RAI02318.1"/>
    <property type="molecule type" value="Genomic_DNA"/>
</dbReference>
<organism evidence="1 2">
    <name type="scientific">Acuticoccus sediminis</name>
    <dbReference type="NCBI Taxonomy" id="2184697"/>
    <lineage>
        <taxon>Bacteria</taxon>
        <taxon>Pseudomonadati</taxon>
        <taxon>Pseudomonadota</taxon>
        <taxon>Alphaproteobacteria</taxon>
        <taxon>Hyphomicrobiales</taxon>
        <taxon>Amorphaceae</taxon>
        <taxon>Acuticoccus</taxon>
    </lineage>
</organism>
<accession>A0A8B2NVH3</accession>
<dbReference type="AlphaFoldDB" id="A0A8B2NVH3"/>
<gene>
    <name evidence="1" type="ORF">DLJ53_13210</name>
</gene>